<evidence type="ECO:0000313" key="1">
    <source>
        <dbReference type="EMBL" id="RFZ89978.1"/>
    </source>
</evidence>
<organism evidence="1 2">
    <name type="scientific">Mucilaginibacter conchicola</name>
    <dbReference type="NCBI Taxonomy" id="2303333"/>
    <lineage>
        <taxon>Bacteria</taxon>
        <taxon>Pseudomonadati</taxon>
        <taxon>Bacteroidota</taxon>
        <taxon>Sphingobacteriia</taxon>
        <taxon>Sphingobacteriales</taxon>
        <taxon>Sphingobacteriaceae</taxon>
        <taxon>Mucilaginibacter</taxon>
    </lineage>
</organism>
<reference evidence="1 2" key="1">
    <citation type="submission" date="2018-08" db="EMBL/GenBank/DDBJ databases">
        <title>Mucilaginibacter sp. MYSH2.</title>
        <authorList>
            <person name="Seo T."/>
        </authorList>
    </citation>
    <scope>NUCLEOTIDE SEQUENCE [LARGE SCALE GENOMIC DNA]</scope>
    <source>
        <strain evidence="1 2">MYSH2</strain>
    </source>
</reference>
<name>A0A372NMA0_9SPHI</name>
<protein>
    <submittedName>
        <fullName evidence="1">Uncharacterized protein</fullName>
    </submittedName>
</protein>
<dbReference type="OrthoDB" id="6717961at2"/>
<gene>
    <name evidence="1" type="ORF">D0C36_23765</name>
</gene>
<dbReference type="RefSeq" id="WP_117394233.1">
    <property type="nucleotide sequence ID" value="NZ_QWDC01000007.1"/>
</dbReference>
<dbReference type="EMBL" id="QWDC01000007">
    <property type="protein sequence ID" value="RFZ89978.1"/>
    <property type="molecule type" value="Genomic_DNA"/>
</dbReference>
<evidence type="ECO:0000313" key="2">
    <source>
        <dbReference type="Proteomes" id="UP000264217"/>
    </source>
</evidence>
<comment type="caution">
    <text evidence="1">The sequence shown here is derived from an EMBL/GenBank/DDBJ whole genome shotgun (WGS) entry which is preliminary data.</text>
</comment>
<dbReference type="AlphaFoldDB" id="A0A372NMA0"/>
<accession>A0A372NMA0</accession>
<dbReference type="Proteomes" id="UP000264217">
    <property type="component" value="Unassembled WGS sequence"/>
</dbReference>
<proteinExistence type="predicted"/>
<sequence length="425" mass="48269">MGSIKYIAKSISEQSTSSRWFATNGDINLNAGKEVAMQSSQKVQYDTYTPPEKENTDPEVEEIQIKTVLDDGYNDSSTLVKGLVYGKVYAFDAVKFKQGKAPTDLSTIRWGFKYETEQGVVQADFKDGHGKKILVSIEALAVCGKNLTIYAYIKNKDGGASLSTWVHYRFRYFDRAKVKEEINQRLSKNYLINQSSTSLCGMAAIFYCFLRIDSGSYSNLALELHQKGTVTLNQYTVKPNSAMYDMQPTAENTKYPGSRKYSDGTPINPPRLMPLVDWIVLASTRSSESNLGYTGEDGQDFSAINWGSVMTKILKDFMGYTTITDNTTLFTGWDHSDTLIQMQKDYQEGYQVILLIDSDMLDDSVSWAGNLTNWHYIVFEGDLFFDTAADKYQFSYFTWGQFFNKKSFRASVFDSNFYGYYKIKK</sequence>
<keyword evidence="2" id="KW-1185">Reference proteome</keyword>